<dbReference type="Pfam" id="PF00535">
    <property type="entry name" value="Glycos_transf_2"/>
    <property type="match status" value="1"/>
</dbReference>
<evidence type="ECO:0000313" key="4">
    <source>
        <dbReference type="Proteomes" id="UP000014151"/>
    </source>
</evidence>
<protein>
    <recommendedName>
        <fullName evidence="2">Glycosyltransferase 2-like domain-containing protein</fullName>
    </recommendedName>
</protein>
<evidence type="ECO:0000313" key="3">
    <source>
        <dbReference type="EMBL" id="EOR96817.1"/>
    </source>
</evidence>
<dbReference type="InterPro" id="IPR050256">
    <property type="entry name" value="Glycosyltransferase_2"/>
</dbReference>
<dbReference type="Proteomes" id="UP000014151">
    <property type="component" value="Unassembled WGS sequence"/>
</dbReference>
<comment type="caution">
    <text evidence="3">The sequence shown here is derived from an EMBL/GenBank/DDBJ whole genome shotgun (WGS) entry which is preliminary data.</text>
</comment>
<feature type="transmembrane region" description="Helical" evidence="1">
    <location>
        <begin position="257"/>
        <end position="280"/>
    </location>
</feature>
<evidence type="ECO:0000256" key="1">
    <source>
        <dbReference type="SAM" id="Phobius"/>
    </source>
</evidence>
<dbReference type="InterPro" id="IPR001173">
    <property type="entry name" value="Glyco_trans_2-like"/>
</dbReference>
<dbReference type="PANTHER" id="PTHR48090">
    <property type="entry name" value="UNDECAPRENYL-PHOSPHATE 4-DEOXY-4-FORMAMIDO-L-ARABINOSE TRANSFERASE-RELATED"/>
    <property type="match status" value="1"/>
</dbReference>
<organism evidence="3 4">
    <name type="scientific">Phocaeicola vulgatus dnLKV7</name>
    <dbReference type="NCBI Taxonomy" id="1235786"/>
    <lineage>
        <taxon>Bacteria</taxon>
        <taxon>Pseudomonadati</taxon>
        <taxon>Bacteroidota</taxon>
        <taxon>Bacteroidia</taxon>
        <taxon>Bacteroidales</taxon>
        <taxon>Bacteroidaceae</taxon>
        <taxon>Phocaeicola</taxon>
    </lineage>
</organism>
<dbReference type="SUPFAM" id="SSF53448">
    <property type="entry name" value="Nucleotide-diphospho-sugar transferases"/>
    <property type="match status" value="1"/>
</dbReference>
<name>R9GYC5_PHOVU</name>
<sequence>MNIRKLSIIIPAYNEANTIAQILYGVINVPLPSGIEKEIIIIDDCSTDNTALQVSKVQQSNPNAHIIYTKLKENKGKGFAVRTGIKLANGEAIIIQDADLEYDPNDYTNMLQLLINDECKVVYGSRILNQQNKYSYHSFYWGGRFISFVTSILFKQKITDEPTCYKMFESSLLKSIPLTSNRFGFCPEVTAKILRKGIQIKEVPINYFPRTKQEGKKIKWRDGAEALYLLIKYRWGNIDESVNLKKGTEVQWTVKNIFAVIISLLLISTLFCHFPAYHWVYADLLKKNMTQKKRYPHLTFDQKMQIKLGADYQYLMYLREATPQNAIILYPSATAFHKKGSPFTHGISNKICATRFLYPRKLVLESEISASKYARKITHVAIVNGEIPNGITLPTDSIPPHVVFTVSSHSN</sequence>
<dbReference type="Gene3D" id="3.90.550.10">
    <property type="entry name" value="Spore Coat Polysaccharide Biosynthesis Protein SpsA, Chain A"/>
    <property type="match status" value="1"/>
</dbReference>
<dbReference type="AlphaFoldDB" id="R9GYC5"/>
<keyword evidence="1" id="KW-1133">Transmembrane helix</keyword>
<accession>R9GYC5</accession>
<evidence type="ECO:0000259" key="2">
    <source>
        <dbReference type="Pfam" id="PF00535"/>
    </source>
</evidence>
<keyword evidence="1" id="KW-0472">Membrane</keyword>
<dbReference type="RefSeq" id="WP_016271955.1">
    <property type="nucleotide sequence ID" value="NZ_KE159472.1"/>
</dbReference>
<reference evidence="3 4" key="1">
    <citation type="submission" date="2013-04" db="EMBL/GenBank/DDBJ databases">
        <title>The Genome Sequence of Bacteroides vulgatus dnLKV7.</title>
        <authorList>
            <consortium name="The Broad Institute Genomics Platform"/>
            <consortium name="The Broad Institute Genome Sequencing Center for Infectious Disease"/>
            <person name="Earl A."/>
            <person name="Xavier R."/>
            <person name="Kuhn K."/>
            <person name="Stappenbeck T."/>
            <person name="Walker B."/>
            <person name="Young S."/>
            <person name="Zeng Q."/>
            <person name="Gargeya S."/>
            <person name="Fitzgerald M."/>
            <person name="Haas B."/>
            <person name="Abouelleil A."/>
            <person name="Allen A.W."/>
            <person name="Alvarado L."/>
            <person name="Arachchi H.M."/>
            <person name="Berlin A.M."/>
            <person name="Chapman S.B."/>
            <person name="Gainer-Dewar J."/>
            <person name="Goldberg J."/>
            <person name="Griggs A."/>
            <person name="Gujja S."/>
            <person name="Hansen M."/>
            <person name="Howarth C."/>
            <person name="Imamovic A."/>
            <person name="Ireland A."/>
            <person name="Larimer J."/>
            <person name="McCowan C."/>
            <person name="Murphy C."/>
            <person name="Pearson M."/>
            <person name="Poon T.W."/>
            <person name="Priest M."/>
            <person name="Roberts A."/>
            <person name="Saif S."/>
            <person name="Shea T."/>
            <person name="Sisk P."/>
            <person name="Sykes S."/>
            <person name="Wortman J."/>
            <person name="Nusbaum C."/>
            <person name="Birren B."/>
        </authorList>
    </citation>
    <scope>NUCLEOTIDE SEQUENCE [LARGE SCALE GENOMIC DNA]</scope>
    <source>
        <strain evidence="4">dnLKV7</strain>
    </source>
</reference>
<dbReference type="GeneID" id="82156029"/>
<dbReference type="PANTHER" id="PTHR48090:SF7">
    <property type="entry name" value="RFBJ PROTEIN"/>
    <property type="match status" value="1"/>
</dbReference>
<proteinExistence type="predicted"/>
<dbReference type="CDD" id="cd04179">
    <property type="entry name" value="DPM_DPG-synthase_like"/>
    <property type="match status" value="1"/>
</dbReference>
<dbReference type="HOGENOM" id="CLU_668435_0_0_10"/>
<dbReference type="InterPro" id="IPR029044">
    <property type="entry name" value="Nucleotide-diphossugar_trans"/>
</dbReference>
<keyword evidence="1" id="KW-0812">Transmembrane</keyword>
<gene>
    <name evidence="3" type="ORF">C800_04319</name>
</gene>
<feature type="domain" description="Glycosyltransferase 2-like" evidence="2">
    <location>
        <begin position="7"/>
        <end position="174"/>
    </location>
</feature>
<dbReference type="PATRIC" id="fig|1235786.3.peg.4492"/>
<dbReference type="EMBL" id="ASSN01000035">
    <property type="protein sequence ID" value="EOR96817.1"/>
    <property type="molecule type" value="Genomic_DNA"/>
</dbReference>